<accession>A0A378JI76</accession>
<evidence type="ECO:0000313" key="2">
    <source>
        <dbReference type="Proteomes" id="UP000254794"/>
    </source>
</evidence>
<reference evidence="1 2" key="1">
    <citation type="submission" date="2018-06" db="EMBL/GenBank/DDBJ databases">
        <authorList>
            <consortium name="Pathogen Informatics"/>
            <person name="Doyle S."/>
        </authorList>
    </citation>
    <scope>NUCLEOTIDE SEQUENCE [LARGE SCALE GENOMIC DNA]</scope>
    <source>
        <strain evidence="1 2">NCTC13316</strain>
    </source>
</reference>
<organism evidence="1 2">
    <name type="scientific">Legionella busanensis</name>
    <dbReference type="NCBI Taxonomy" id="190655"/>
    <lineage>
        <taxon>Bacteria</taxon>
        <taxon>Pseudomonadati</taxon>
        <taxon>Pseudomonadota</taxon>
        <taxon>Gammaproteobacteria</taxon>
        <taxon>Legionellales</taxon>
        <taxon>Legionellaceae</taxon>
        <taxon>Legionella</taxon>
    </lineage>
</organism>
<dbReference type="EMBL" id="UGOD01000001">
    <property type="protein sequence ID" value="STX51016.1"/>
    <property type="molecule type" value="Genomic_DNA"/>
</dbReference>
<dbReference type="AlphaFoldDB" id="A0A378JI76"/>
<dbReference type="RefSeq" id="WP_115330681.1">
    <property type="nucleotide sequence ID" value="NZ_CAAAHP010000001.1"/>
</dbReference>
<protein>
    <submittedName>
        <fullName evidence="1">Uncharacterized protein</fullName>
    </submittedName>
</protein>
<sequence length="128" mass="14560">MIDDIGLYNQDPENVRLQYNEYLLEKLLKSLVKKVAIPGPEEGITNTHTGVPQQGWHRAIPPAKAVFETGITQGVKESQYGIRTYHDLFYIRVDSNGNKPMYVDQARLLKGIEYAGAVPSKEYQKKYC</sequence>
<keyword evidence="2" id="KW-1185">Reference proteome</keyword>
<proteinExistence type="predicted"/>
<dbReference type="Proteomes" id="UP000254794">
    <property type="component" value="Unassembled WGS sequence"/>
</dbReference>
<evidence type="ECO:0000313" key="1">
    <source>
        <dbReference type="EMBL" id="STX51016.1"/>
    </source>
</evidence>
<name>A0A378JI76_9GAMM</name>
<gene>
    <name evidence="1" type="ORF">NCTC13316_01105</name>
</gene>